<keyword evidence="2" id="KW-1185">Reference proteome</keyword>
<dbReference type="InterPro" id="IPR042099">
    <property type="entry name" value="ANL_N_sf"/>
</dbReference>
<accession>A0ABX2EU45</accession>
<reference evidence="1 2" key="1">
    <citation type="submission" date="2020-05" db="EMBL/GenBank/DDBJ databases">
        <title>Aquincola sp. isolate from soil.</title>
        <authorList>
            <person name="Han J."/>
            <person name="Kim D.-U."/>
        </authorList>
    </citation>
    <scope>NUCLEOTIDE SEQUENCE [LARGE SCALE GENOMIC DNA]</scope>
    <source>
        <strain evidence="1 2">S2</strain>
    </source>
</reference>
<proteinExistence type="predicted"/>
<dbReference type="EMBL" id="JABRWJ010000016">
    <property type="protein sequence ID" value="NRF72010.1"/>
    <property type="molecule type" value="Genomic_DNA"/>
</dbReference>
<name>A0ABX2EU45_9BURK</name>
<dbReference type="Gene3D" id="3.30.300.30">
    <property type="match status" value="1"/>
</dbReference>
<evidence type="ECO:0000313" key="2">
    <source>
        <dbReference type="Proteomes" id="UP000737171"/>
    </source>
</evidence>
<keyword evidence="1" id="KW-0436">Ligase</keyword>
<protein>
    <submittedName>
        <fullName evidence="1">Phenylacetate--CoA ligase family protein</fullName>
    </submittedName>
</protein>
<dbReference type="Proteomes" id="UP000737171">
    <property type="component" value="Unassembled WGS sequence"/>
</dbReference>
<sequence length="454" mass="50168">MNHPLPPDDARCFDPVETLPRTALLALQQDRLLRMVEYAYERSAFLRHHWQAAGVRPQDIKSTADFCALAPLMDKDQMRDWRDRHDDPFCGLLCTDLRDIAFLGSSSGTTGDPTLFNYSWGGRDGNQPAGPGLAPDGPASYWGGTLRDWWEIGLRPGEYGVFFGLRMRGPMFRLLQQLGLTPILLGYDPADLAHFCTLSRQLRPTVFYAMTAYLGAGLVELERTQGIDMRDVFASYKGILFAGEPVGPKMRRTFERWGLGDKIFNQTSFGDLGHAHDCREHAGCHAWEDIGVAEIIDPVSGVPIGGDGRGELVCSSLINPLDPLLRYRGGDIVDMKRGRCECGRTHSRFTPVGRSADELLVQGRSILPMDVWGAIEDVPATEHGVFQIVRPRREMDVLTIRVGYAGSPALAAVRSALVDGVEAAVGLRAEIELVPEQQIMASGSRHKIPRTVKA</sequence>
<evidence type="ECO:0000313" key="1">
    <source>
        <dbReference type="EMBL" id="NRF72010.1"/>
    </source>
</evidence>
<dbReference type="Gene3D" id="3.40.50.12780">
    <property type="entry name" value="N-terminal domain of ligase-like"/>
    <property type="match status" value="1"/>
</dbReference>
<dbReference type="SUPFAM" id="SSF56801">
    <property type="entry name" value="Acetyl-CoA synthetase-like"/>
    <property type="match status" value="1"/>
</dbReference>
<dbReference type="RefSeq" id="WP_173134419.1">
    <property type="nucleotide sequence ID" value="NZ_JABRWJ010000016.1"/>
</dbReference>
<dbReference type="PANTHER" id="PTHR43845">
    <property type="entry name" value="BLR5969 PROTEIN"/>
    <property type="match status" value="1"/>
</dbReference>
<gene>
    <name evidence="1" type="ORF">HLB44_34000</name>
</gene>
<comment type="caution">
    <text evidence="1">The sequence shown here is derived from an EMBL/GenBank/DDBJ whole genome shotgun (WGS) entry which is preliminary data.</text>
</comment>
<dbReference type="InterPro" id="IPR045851">
    <property type="entry name" value="AMP-bd_C_sf"/>
</dbReference>
<dbReference type="GO" id="GO:0016874">
    <property type="term" value="F:ligase activity"/>
    <property type="evidence" value="ECO:0007669"/>
    <property type="project" value="UniProtKB-KW"/>
</dbReference>
<organism evidence="1 2">
    <name type="scientific">Pseudaquabacterium terrae</name>
    <dbReference type="NCBI Taxonomy" id="2732868"/>
    <lineage>
        <taxon>Bacteria</taxon>
        <taxon>Pseudomonadati</taxon>
        <taxon>Pseudomonadota</taxon>
        <taxon>Betaproteobacteria</taxon>
        <taxon>Burkholderiales</taxon>
        <taxon>Sphaerotilaceae</taxon>
        <taxon>Pseudaquabacterium</taxon>
    </lineage>
</organism>
<dbReference type="PANTHER" id="PTHR43845:SF1">
    <property type="entry name" value="BLR5969 PROTEIN"/>
    <property type="match status" value="1"/>
</dbReference>